<evidence type="ECO:0008006" key="3">
    <source>
        <dbReference type="Google" id="ProtNLM"/>
    </source>
</evidence>
<proteinExistence type="predicted"/>
<organism evidence="1 2">
    <name type="scientific">Parasponia andersonii</name>
    <name type="common">Sponia andersonii</name>
    <dbReference type="NCBI Taxonomy" id="3476"/>
    <lineage>
        <taxon>Eukaryota</taxon>
        <taxon>Viridiplantae</taxon>
        <taxon>Streptophyta</taxon>
        <taxon>Embryophyta</taxon>
        <taxon>Tracheophyta</taxon>
        <taxon>Spermatophyta</taxon>
        <taxon>Magnoliopsida</taxon>
        <taxon>eudicotyledons</taxon>
        <taxon>Gunneridae</taxon>
        <taxon>Pentapetalae</taxon>
        <taxon>rosids</taxon>
        <taxon>fabids</taxon>
        <taxon>Rosales</taxon>
        <taxon>Cannabaceae</taxon>
        <taxon>Parasponia</taxon>
    </lineage>
</organism>
<protein>
    <recommendedName>
        <fullName evidence="3">UBN2 domain-containing protein</fullName>
    </recommendedName>
</protein>
<evidence type="ECO:0000313" key="2">
    <source>
        <dbReference type="Proteomes" id="UP000237105"/>
    </source>
</evidence>
<dbReference type="EMBL" id="JXTB01000449">
    <property type="protein sequence ID" value="PON39991.1"/>
    <property type="molecule type" value="Genomic_DNA"/>
</dbReference>
<evidence type="ECO:0000313" key="1">
    <source>
        <dbReference type="EMBL" id="PON39991.1"/>
    </source>
</evidence>
<comment type="caution">
    <text evidence="1">The sequence shown here is derived from an EMBL/GenBank/DDBJ whole genome shotgun (WGS) entry which is preliminary data.</text>
</comment>
<keyword evidence="2" id="KW-1185">Reference proteome</keyword>
<dbReference type="Proteomes" id="UP000237105">
    <property type="component" value="Unassembled WGS sequence"/>
</dbReference>
<accession>A0A2P5ATZ9</accession>
<sequence>MHKDETIAQMFTRFTIIINSLNALGKSFSNIDLVNKVLRSLPKAYLSKVVTIQEARDLTKLPIEELMGSLMTYEILMKESNEGDQKNNMCFMAIENE</sequence>
<dbReference type="Pfam" id="PF14223">
    <property type="entry name" value="Retrotran_gag_2"/>
    <property type="match status" value="1"/>
</dbReference>
<dbReference type="AlphaFoldDB" id="A0A2P5ATZ9"/>
<name>A0A2P5ATZ9_PARAD</name>
<dbReference type="OrthoDB" id="1194683at2759"/>
<reference evidence="2" key="1">
    <citation type="submission" date="2016-06" db="EMBL/GenBank/DDBJ databases">
        <title>Parallel loss of symbiosis genes in relatives of nitrogen-fixing non-legume Parasponia.</title>
        <authorList>
            <person name="Van Velzen R."/>
            <person name="Holmer R."/>
            <person name="Bu F."/>
            <person name="Rutten L."/>
            <person name="Van Zeijl A."/>
            <person name="Liu W."/>
            <person name="Santuari L."/>
            <person name="Cao Q."/>
            <person name="Sharma T."/>
            <person name="Shen D."/>
            <person name="Roswanjaya Y."/>
            <person name="Wardhani T."/>
            <person name="Kalhor M.S."/>
            <person name="Jansen J."/>
            <person name="Van den Hoogen J."/>
            <person name="Gungor B."/>
            <person name="Hartog M."/>
            <person name="Hontelez J."/>
            <person name="Verver J."/>
            <person name="Yang W.-C."/>
            <person name="Schijlen E."/>
            <person name="Repin R."/>
            <person name="Schilthuizen M."/>
            <person name="Schranz E."/>
            <person name="Heidstra R."/>
            <person name="Miyata K."/>
            <person name="Fedorova E."/>
            <person name="Kohlen W."/>
            <person name="Bisseling T."/>
            <person name="Smit S."/>
            <person name="Geurts R."/>
        </authorList>
    </citation>
    <scope>NUCLEOTIDE SEQUENCE [LARGE SCALE GENOMIC DNA]</scope>
    <source>
        <strain evidence="2">cv. WU1-14</strain>
    </source>
</reference>
<feature type="non-terminal residue" evidence="1">
    <location>
        <position position="97"/>
    </location>
</feature>
<dbReference type="STRING" id="3476.A0A2P5ATZ9"/>
<gene>
    <name evidence="1" type="ORF">PanWU01x14_300720</name>
</gene>